<keyword evidence="6" id="KW-1185">Reference proteome</keyword>
<dbReference type="InterPro" id="IPR004088">
    <property type="entry name" value="KH_dom_type_1"/>
</dbReference>
<evidence type="ECO:0000313" key="5">
    <source>
        <dbReference type="EMBL" id="CAD7695906.1"/>
    </source>
</evidence>
<proteinExistence type="predicted"/>
<evidence type="ECO:0000256" key="1">
    <source>
        <dbReference type="ARBA" id="ARBA00022737"/>
    </source>
</evidence>
<dbReference type="Proteomes" id="UP000708148">
    <property type="component" value="Unassembled WGS sequence"/>
</dbReference>
<accession>A0A8S1ILN6</accession>
<keyword evidence="1" id="KW-0677">Repeat</keyword>
<feature type="region of interest" description="Disordered" evidence="3">
    <location>
        <begin position="98"/>
        <end position="197"/>
    </location>
</feature>
<dbReference type="GO" id="GO:0003723">
    <property type="term" value="F:RNA binding"/>
    <property type="evidence" value="ECO:0007669"/>
    <property type="project" value="UniProtKB-UniRule"/>
</dbReference>
<keyword evidence="2" id="KW-0694">RNA-binding</keyword>
<protein>
    <recommendedName>
        <fullName evidence="4">K Homology domain-containing protein</fullName>
    </recommendedName>
</protein>
<evidence type="ECO:0000259" key="4">
    <source>
        <dbReference type="SMART" id="SM00322"/>
    </source>
</evidence>
<dbReference type="Pfam" id="PF00013">
    <property type="entry name" value="KH_1"/>
    <property type="match status" value="2"/>
</dbReference>
<feature type="compositionally biased region" description="Basic and acidic residues" evidence="3">
    <location>
        <begin position="103"/>
        <end position="197"/>
    </location>
</feature>
<dbReference type="InterPro" id="IPR004087">
    <property type="entry name" value="KH_dom"/>
</dbReference>
<sequence>MATNGRLRDLLSRFTSKSEGWAAVAPSPAGTDFADFAQIFSEFASAKDPSLASDYRDPASLREALAAALPGWNAARGPPDGPDGQLAVELKGRNISNVQILRGHRESGARSRDARPREHGWRNGEDRDRLRGHRSERDAHRSRPREDGHEGWGRERWAERGRREEGGWRKRRGEGERAERGQRRRTGESGEYDFPRHRYDDYEKDIHDAPTDPEEVCIKAEMPVRRDLAGAVIGHRGETVSRIRRISGAHVHLCEPQHGESERVVELIGTRVQVEAACKEVRAVMMEEAGEWTMEHGYISRATIQLHIAPEMVGCLIGKGGGNVKNIKSSTGASVRVDHLVEGDTTQTVHICGDPDAVLRAHTMVMATLRGFDQRKSRLGRTPVGPPQLSEQQHHQAEPGEILPTPTPMTNARSAAAAAAVAAALNSSATAALNGSATAALNGSATAAPALNGAGVPQPMVNMAPLGGLPADGTQVVQQMPANAGLSVGAQFVLQTPQGGATPPPTVLVLQPDGTYLPAPVVLQTMAGMQQPSSLQAAGLAPANVQQATLPNTSMGLAQIQTNTIESAMVTTSQPMQSSQFEQGFNGQLAGNLQQPTIQPQLTNSIQAASVQTSVVGDAVSMPLQVAVTTEGLMLPMQAGGLAPGMYSGLNGDGSTSMVVIGEDGNPQALPSGYAALASLSGMQAIQMAPGAVNMALSMNTETPQQVQNVPNDKAAV</sequence>
<dbReference type="PANTHER" id="PTHR10288">
    <property type="entry name" value="KH DOMAIN CONTAINING RNA BINDING PROTEIN"/>
    <property type="match status" value="1"/>
</dbReference>
<reference evidence="5" key="1">
    <citation type="submission" date="2020-12" db="EMBL/GenBank/DDBJ databases">
        <authorList>
            <person name="Iha C."/>
        </authorList>
    </citation>
    <scope>NUCLEOTIDE SEQUENCE</scope>
</reference>
<dbReference type="CDD" id="cd00105">
    <property type="entry name" value="KH-I"/>
    <property type="match status" value="2"/>
</dbReference>
<dbReference type="EMBL" id="CAJHUC010000405">
    <property type="protein sequence ID" value="CAD7695906.1"/>
    <property type="molecule type" value="Genomic_DNA"/>
</dbReference>
<evidence type="ECO:0000256" key="3">
    <source>
        <dbReference type="SAM" id="MobiDB-lite"/>
    </source>
</evidence>
<feature type="region of interest" description="Disordered" evidence="3">
    <location>
        <begin position="374"/>
        <end position="411"/>
    </location>
</feature>
<dbReference type="AlphaFoldDB" id="A0A8S1ILN6"/>
<comment type="caution">
    <text evidence="5">The sequence shown here is derived from an EMBL/GenBank/DDBJ whole genome shotgun (WGS) entry which is preliminary data.</text>
</comment>
<dbReference type="OrthoDB" id="1937934at2759"/>
<feature type="domain" description="K Homology" evidence="4">
    <location>
        <begin position="216"/>
        <end position="286"/>
    </location>
</feature>
<dbReference type="SUPFAM" id="SSF54791">
    <property type="entry name" value="Eukaryotic type KH-domain (KH-domain type I)"/>
    <property type="match status" value="2"/>
</dbReference>
<feature type="domain" description="K Homology" evidence="4">
    <location>
        <begin position="300"/>
        <end position="370"/>
    </location>
</feature>
<name>A0A8S1ILN6_9CHLO</name>
<evidence type="ECO:0000256" key="2">
    <source>
        <dbReference type="PROSITE-ProRule" id="PRU00117"/>
    </source>
</evidence>
<evidence type="ECO:0000313" key="6">
    <source>
        <dbReference type="Proteomes" id="UP000708148"/>
    </source>
</evidence>
<dbReference type="InterPro" id="IPR036612">
    <property type="entry name" value="KH_dom_type_1_sf"/>
</dbReference>
<dbReference type="PROSITE" id="PS50084">
    <property type="entry name" value="KH_TYPE_1"/>
    <property type="match status" value="2"/>
</dbReference>
<dbReference type="Gene3D" id="3.30.1370.10">
    <property type="entry name" value="K Homology domain, type 1"/>
    <property type="match status" value="2"/>
</dbReference>
<dbReference type="SMART" id="SM00322">
    <property type="entry name" value="KH"/>
    <property type="match status" value="2"/>
</dbReference>
<gene>
    <name evidence="5" type="ORF">OSTQU699_LOCUS1267</name>
</gene>
<organism evidence="5 6">
    <name type="scientific">Ostreobium quekettii</name>
    <dbReference type="NCBI Taxonomy" id="121088"/>
    <lineage>
        <taxon>Eukaryota</taxon>
        <taxon>Viridiplantae</taxon>
        <taxon>Chlorophyta</taxon>
        <taxon>core chlorophytes</taxon>
        <taxon>Ulvophyceae</taxon>
        <taxon>TCBD clade</taxon>
        <taxon>Bryopsidales</taxon>
        <taxon>Ostreobineae</taxon>
        <taxon>Ostreobiaceae</taxon>
        <taxon>Ostreobium</taxon>
    </lineage>
</organism>